<proteinExistence type="predicted"/>
<evidence type="ECO:0000313" key="1">
    <source>
        <dbReference type="EMBL" id="PHK02499.1"/>
    </source>
</evidence>
<sequence length="203" mass="21534">MASAPLNYLAFLLGRSTENDATRSNPDPVGFFYCRASTARFLDIEKLAFTGQILTKRKAHARTKTLADGTTLGGTDAEVAESTVARNAKSRGNGKNVKLVTGKKTAKGNYQTISFNFPSFATSQIIGEALGELIPSTKIKASATAADIFPYFILPSGGRGGIMKKEAAVASTKTEVPLTAAQQRALLKKKDAENDVQEGAGEE</sequence>
<dbReference type="EMBL" id="LAHD01000052">
    <property type="protein sequence ID" value="PHK02499.1"/>
    <property type="molecule type" value="Genomic_DNA"/>
</dbReference>
<accession>A0A9Q5ZAZ4</accession>
<dbReference type="GeneID" id="57098118"/>
<evidence type="ECO:0000313" key="2">
    <source>
        <dbReference type="Proteomes" id="UP000222310"/>
    </source>
</evidence>
<reference evidence="1 2" key="1">
    <citation type="submission" date="2015-02" db="EMBL/GenBank/DDBJ databases">
        <title>Nostoc linckia genome annotation.</title>
        <authorList>
            <person name="Zhou Z."/>
        </authorList>
    </citation>
    <scope>NUCLEOTIDE SEQUENCE [LARGE SCALE GENOMIC DNA]</scope>
    <source>
        <strain evidence="2">z8</strain>
    </source>
</reference>
<gene>
    <name evidence="1" type="ORF">VF08_18360</name>
</gene>
<organism evidence="1 2">
    <name type="scientific">Nostoc linckia z8</name>
    <dbReference type="NCBI Taxonomy" id="1628746"/>
    <lineage>
        <taxon>Bacteria</taxon>
        <taxon>Bacillati</taxon>
        <taxon>Cyanobacteriota</taxon>
        <taxon>Cyanophyceae</taxon>
        <taxon>Nostocales</taxon>
        <taxon>Nostocaceae</taxon>
        <taxon>Nostoc</taxon>
    </lineage>
</organism>
<dbReference type="RefSeq" id="WP_099073439.1">
    <property type="nucleotide sequence ID" value="NZ_LAHD01000052.1"/>
</dbReference>
<dbReference type="AlphaFoldDB" id="A0A9Q5ZAZ4"/>
<name>A0A9Q5ZAZ4_NOSLI</name>
<comment type="caution">
    <text evidence="1">The sequence shown here is derived from an EMBL/GenBank/DDBJ whole genome shotgun (WGS) entry which is preliminary data.</text>
</comment>
<protein>
    <submittedName>
        <fullName evidence="1">Uncharacterized protein</fullName>
    </submittedName>
</protein>
<dbReference type="Proteomes" id="UP000222310">
    <property type="component" value="Unassembled WGS sequence"/>
</dbReference>